<dbReference type="EMBL" id="BMDI01000001">
    <property type="protein sequence ID" value="GGI19438.1"/>
    <property type="molecule type" value="Genomic_DNA"/>
</dbReference>
<dbReference type="AlphaFoldDB" id="A0A8J3AZ04"/>
<reference evidence="3" key="1">
    <citation type="journal article" date="2019" name="Int. J. Syst. Evol. Microbiol.">
        <title>The Global Catalogue of Microorganisms (GCM) 10K type strain sequencing project: providing services to taxonomists for standard genome sequencing and annotation.</title>
        <authorList>
            <consortium name="The Broad Institute Genomics Platform"/>
            <consortium name="The Broad Institute Genome Sequencing Center for Infectious Disease"/>
            <person name="Wu L."/>
            <person name="Ma J."/>
        </authorList>
    </citation>
    <scope>NUCLEOTIDE SEQUENCE [LARGE SCALE GENOMIC DNA]</scope>
    <source>
        <strain evidence="3">CCM 2767</strain>
    </source>
</reference>
<dbReference type="RefSeq" id="WP_188380996.1">
    <property type="nucleotide sequence ID" value="NZ_BMDI01000001.1"/>
</dbReference>
<gene>
    <name evidence="2" type="ORF">GCM10008066_19080</name>
</gene>
<dbReference type="Proteomes" id="UP000642180">
    <property type="component" value="Unassembled WGS sequence"/>
</dbReference>
<evidence type="ECO:0000256" key="1">
    <source>
        <dbReference type="SAM" id="MobiDB-lite"/>
    </source>
</evidence>
<feature type="region of interest" description="Disordered" evidence="1">
    <location>
        <begin position="39"/>
        <end position="77"/>
    </location>
</feature>
<evidence type="ECO:0008006" key="4">
    <source>
        <dbReference type="Google" id="ProtNLM"/>
    </source>
</evidence>
<organism evidence="2 3">
    <name type="scientific">Oxalicibacterium faecigallinarum</name>
    <dbReference type="NCBI Taxonomy" id="573741"/>
    <lineage>
        <taxon>Bacteria</taxon>
        <taxon>Pseudomonadati</taxon>
        <taxon>Pseudomonadota</taxon>
        <taxon>Betaproteobacteria</taxon>
        <taxon>Burkholderiales</taxon>
        <taxon>Oxalobacteraceae</taxon>
        <taxon>Oxalicibacterium</taxon>
    </lineage>
</organism>
<accession>A0A8J3AZ04</accession>
<keyword evidence="3" id="KW-1185">Reference proteome</keyword>
<proteinExistence type="predicted"/>
<comment type="caution">
    <text evidence="2">The sequence shown here is derived from an EMBL/GenBank/DDBJ whole genome shotgun (WGS) entry which is preliminary data.</text>
</comment>
<feature type="compositionally biased region" description="Basic and acidic residues" evidence="1">
    <location>
        <begin position="39"/>
        <end position="50"/>
    </location>
</feature>
<evidence type="ECO:0000313" key="3">
    <source>
        <dbReference type="Proteomes" id="UP000642180"/>
    </source>
</evidence>
<evidence type="ECO:0000313" key="2">
    <source>
        <dbReference type="EMBL" id="GGI19438.1"/>
    </source>
</evidence>
<protein>
    <recommendedName>
        <fullName evidence="4">Plasmid stabilization protein</fullName>
    </recommendedName>
</protein>
<name>A0A8J3AZ04_9BURK</name>
<sequence>MPQATWSAKRERQFQHIKSALKSRGGSRAKHAEEIAARTVNKERAQHGEAKTASPSTLKSTPAPRRGGLRSHRGAAGRTYAQLYKDAQARNIPGRSTMNKAQLERALGAAIKRTR</sequence>